<organism evidence="9 10">
    <name type="scientific">Pythium oligandrum</name>
    <name type="common">Mycoparasitic fungus</name>
    <dbReference type="NCBI Taxonomy" id="41045"/>
    <lineage>
        <taxon>Eukaryota</taxon>
        <taxon>Sar</taxon>
        <taxon>Stramenopiles</taxon>
        <taxon>Oomycota</taxon>
        <taxon>Peronosporomycetes</taxon>
        <taxon>Pythiales</taxon>
        <taxon>Pythiaceae</taxon>
        <taxon>Pythium</taxon>
    </lineage>
</organism>
<dbReference type="PANTHER" id="PTHR47966">
    <property type="entry name" value="BETA-SITE APP-CLEAVING ENZYME, ISOFORM A-RELATED"/>
    <property type="match status" value="1"/>
</dbReference>
<dbReference type="Proteomes" id="UP000794436">
    <property type="component" value="Unassembled WGS sequence"/>
</dbReference>
<feature type="transmembrane region" description="Helical" evidence="6">
    <location>
        <begin position="424"/>
        <end position="448"/>
    </location>
</feature>
<dbReference type="PRINTS" id="PR00792">
    <property type="entry name" value="PEPSIN"/>
</dbReference>
<keyword evidence="6" id="KW-0472">Membrane</keyword>
<dbReference type="InterPro" id="IPR001461">
    <property type="entry name" value="Aspartic_peptidase_A1"/>
</dbReference>
<evidence type="ECO:0000259" key="8">
    <source>
        <dbReference type="PROSITE" id="PS51767"/>
    </source>
</evidence>
<dbReference type="InterPro" id="IPR033121">
    <property type="entry name" value="PEPTIDASE_A1"/>
</dbReference>
<sequence length="496" mass="54610">MLAMRCLTAWLLSMALASTSQAALVRIPLENYDQMQFYGTVHVGSPPQAFRVIFDTGSSDVWVPSVSCRACAGMHRYRASASATHRALPASSINLYANVTTIQDDHDPMDDQQDARFELQYGSGVVKGQVMHENVYLGDALALKDVLVGNVDVQGDQIQRFQTEGIVGLAMEPLARITTPSLLQMLHESSEYTLPLVFSLYISPFPTAEPHSQLLFGGVDDELAGPDAVWHRFPTVQDPSSSAHGFWSLHMDQGWIGDAPLIAPTDKKHPTVAIVDSGTSLILLPPCAFDTTIRTIQTALGGRFRNHTKHGGGFSCRNCEHDEFPALSFDFVKPSDVSESSTKPRTQRFTLQGSDYVRCEHGVCTTQLDVSSSELVILGDVFLRAYYTVFDYETRQIGFACPLNGDCEGGIKPPLSLNVEHTQLSYVGSVYLSSSIFVLVALVFLWVGSSIQAFINRRWLLVTTSRGTSSAEDKTESSRHWHDPITFKVESSSPYL</sequence>
<comment type="similarity">
    <text evidence="1 5">Belongs to the peptidase A1 family.</text>
</comment>
<comment type="caution">
    <text evidence="9">The sequence shown here is derived from an EMBL/GenBank/DDBJ whole genome shotgun (WGS) entry which is preliminary data.</text>
</comment>
<evidence type="ECO:0000313" key="9">
    <source>
        <dbReference type="EMBL" id="TMW63986.1"/>
    </source>
</evidence>
<feature type="chain" id="PRO_5035418235" description="Peptidase A1 domain-containing protein" evidence="7">
    <location>
        <begin position="23"/>
        <end position="496"/>
    </location>
</feature>
<dbReference type="Pfam" id="PF00026">
    <property type="entry name" value="Asp"/>
    <property type="match status" value="2"/>
</dbReference>
<gene>
    <name evidence="9" type="ORF">Poli38472_014691</name>
</gene>
<dbReference type="InterPro" id="IPR021109">
    <property type="entry name" value="Peptidase_aspartic_dom_sf"/>
</dbReference>
<protein>
    <recommendedName>
        <fullName evidence="8">Peptidase A1 domain-containing protein</fullName>
    </recommendedName>
</protein>
<feature type="domain" description="Peptidase A1" evidence="8">
    <location>
        <begin position="37"/>
        <end position="400"/>
    </location>
</feature>
<dbReference type="PROSITE" id="PS00141">
    <property type="entry name" value="ASP_PROTEASE"/>
    <property type="match status" value="2"/>
</dbReference>
<dbReference type="Gene3D" id="2.40.70.10">
    <property type="entry name" value="Acid Proteases"/>
    <property type="match status" value="2"/>
</dbReference>
<feature type="active site" evidence="4">
    <location>
        <position position="55"/>
    </location>
</feature>
<evidence type="ECO:0000256" key="2">
    <source>
        <dbReference type="ARBA" id="ARBA00022670"/>
    </source>
</evidence>
<evidence type="ECO:0000256" key="5">
    <source>
        <dbReference type="RuleBase" id="RU000454"/>
    </source>
</evidence>
<keyword evidence="3 5" id="KW-0064">Aspartyl protease</keyword>
<dbReference type="PANTHER" id="PTHR47966:SF51">
    <property type="entry name" value="BETA-SITE APP-CLEAVING ENZYME, ISOFORM A-RELATED"/>
    <property type="match status" value="1"/>
</dbReference>
<evidence type="ECO:0000256" key="3">
    <source>
        <dbReference type="ARBA" id="ARBA00022750"/>
    </source>
</evidence>
<dbReference type="GO" id="GO:0006508">
    <property type="term" value="P:proteolysis"/>
    <property type="evidence" value="ECO:0007669"/>
    <property type="project" value="UniProtKB-KW"/>
</dbReference>
<accession>A0A8K1CJR6</accession>
<dbReference type="CDD" id="cd05471">
    <property type="entry name" value="pepsin_like"/>
    <property type="match status" value="1"/>
</dbReference>
<reference evidence="9" key="1">
    <citation type="submission" date="2019-03" db="EMBL/GenBank/DDBJ databases">
        <title>Long read genome sequence of the mycoparasitic Pythium oligandrum ATCC 38472 isolated from sugarbeet rhizosphere.</title>
        <authorList>
            <person name="Gaulin E."/>
        </authorList>
    </citation>
    <scope>NUCLEOTIDE SEQUENCE</scope>
    <source>
        <strain evidence="9">ATCC 38472_TT</strain>
    </source>
</reference>
<evidence type="ECO:0000313" key="10">
    <source>
        <dbReference type="Proteomes" id="UP000794436"/>
    </source>
</evidence>
<dbReference type="InterPro" id="IPR034164">
    <property type="entry name" value="Pepsin-like_dom"/>
</dbReference>
<dbReference type="PROSITE" id="PS51767">
    <property type="entry name" value="PEPTIDASE_A1"/>
    <property type="match status" value="1"/>
</dbReference>
<dbReference type="AlphaFoldDB" id="A0A8K1CJR6"/>
<dbReference type="EMBL" id="SPLM01000042">
    <property type="protein sequence ID" value="TMW63986.1"/>
    <property type="molecule type" value="Genomic_DNA"/>
</dbReference>
<keyword evidence="6" id="KW-0812">Transmembrane</keyword>
<dbReference type="InterPro" id="IPR001969">
    <property type="entry name" value="Aspartic_peptidase_AS"/>
</dbReference>
<proteinExistence type="inferred from homology"/>
<keyword evidence="7" id="KW-0732">Signal</keyword>
<evidence type="ECO:0000256" key="1">
    <source>
        <dbReference type="ARBA" id="ARBA00007447"/>
    </source>
</evidence>
<dbReference type="SUPFAM" id="SSF50630">
    <property type="entry name" value="Acid proteases"/>
    <property type="match status" value="1"/>
</dbReference>
<dbReference type="OrthoDB" id="771136at2759"/>
<feature type="signal peptide" evidence="7">
    <location>
        <begin position="1"/>
        <end position="22"/>
    </location>
</feature>
<keyword evidence="6" id="KW-1133">Transmembrane helix</keyword>
<dbReference type="GO" id="GO:0004190">
    <property type="term" value="F:aspartic-type endopeptidase activity"/>
    <property type="evidence" value="ECO:0007669"/>
    <property type="project" value="UniProtKB-KW"/>
</dbReference>
<feature type="active site" evidence="4">
    <location>
        <position position="276"/>
    </location>
</feature>
<evidence type="ECO:0000256" key="7">
    <source>
        <dbReference type="SAM" id="SignalP"/>
    </source>
</evidence>
<keyword evidence="5" id="KW-0378">Hydrolase</keyword>
<evidence type="ECO:0000256" key="6">
    <source>
        <dbReference type="SAM" id="Phobius"/>
    </source>
</evidence>
<name>A0A8K1CJR6_PYTOL</name>
<keyword evidence="10" id="KW-1185">Reference proteome</keyword>
<keyword evidence="2 5" id="KW-0645">Protease</keyword>
<evidence type="ECO:0000256" key="4">
    <source>
        <dbReference type="PIRSR" id="PIRSR601461-1"/>
    </source>
</evidence>